<dbReference type="EMBL" id="JQHL01000006">
    <property type="protein sequence ID" value="KFX19443.1"/>
    <property type="molecule type" value="Genomic_DNA"/>
</dbReference>
<dbReference type="Proteomes" id="UP000032869">
    <property type="component" value="Unassembled WGS sequence"/>
</dbReference>
<name>A0A093VFT9_9GAMM</name>
<evidence type="ECO:0000313" key="3">
    <source>
        <dbReference type="Proteomes" id="UP000032869"/>
    </source>
</evidence>
<organism evidence="1 4">
    <name type="scientific">Pectobacterium betavasculorum</name>
    <dbReference type="NCBI Taxonomy" id="55207"/>
    <lineage>
        <taxon>Bacteria</taxon>
        <taxon>Pseudomonadati</taxon>
        <taxon>Pseudomonadota</taxon>
        <taxon>Gammaproteobacteria</taxon>
        <taxon>Enterobacterales</taxon>
        <taxon>Pectobacteriaceae</taxon>
        <taxon>Pectobacterium</taxon>
    </lineage>
</organism>
<comment type="caution">
    <text evidence="1">The sequence shown here is derived from an EMBL/GenBank/DDBJ whole genome shotgun (WGS) entry which is preliminary data.</text>
</comment>
<dbReference type="EMBL" id="JQHM01000003">
    <property type="protein sequence ID" value="KFX05157.1"/>
    <property type="molecule type" value="Genomic_DNA"/>
</dbReference>
<evidence type="ECO:0000313" key="4">
    <source>
        <dbReference type="Proteomes" id="UP000032874"/>
    </source>
</evidence>
<dbReference type="AlphaFoldDB" id="A0A093VFT9"/>
<accession>A0A093VFT9</accession>
<keyword evidence="3" id="KW-1185">Reference proteome</keyword>
<evidence type="ECO:0000313" key="2">
    <source>
        <dbReference type="EMBL" id="KFX19443.1"/>
    </source>
</evidence>
<gene>
    <name evidence="2" type="ORF">JV35_13565</name>
    <name evidence="1" type="ORF">KP22_10640</name>
</gene>
<protein>
    <submittedName>
        <fullName evidence="1">Uncharacterized protein</fullName>
    </submittedName>
</protein>
<sequence>MTVLLPIVQLIAVPNTMFPSGFAFLYRAFLKGGANKIRCQLPIEKNKNQIFRSISHCSFRVAYSRFLSY</sequence>
<dbReference type="Proteomes" id="UP000032874">
    <property type="component" value="Unassembled WGS sequence"/>
</dbReference>
<evidence type="ECO:0000313" key="1">
    <source>
        <dbReference type="EMBL" id="KFX05157.1"/>
    </source>
</evidence>
<reference evidence="3 4" key="1">
    <citation type="submission" date="2014-08" db="EMBL/GenBank/DDBJ databases">
        <title>Genome sequences of NCPPB Pectobacterium isolates.</title>
        <authorList>
            <person name="Glover R.H."/>
            <person name="Sapp M."/>
            <person name="Elphinstone J."/>
        </authorList>
    </citation>
    <scope>NUCLEOTIDE SEQUENCE [LARGE SCALE GENOMIC DNA]</scope>
    <source>
        <strain evidence="2 3">NCPPB 2793</strain>
        <strain evidence="1 4">NCPPB 2795</strain>
    </source>
</reference>
<dbReference type="STRING" id="55207.KP22_10640"/>
<proteinExistence type="predicted"/>